<accession>A0AAD3H2Z0</accession>
<gene>
    <name evidence="2" type="ORF">CTEN210_04644</name>
</gene>
<evidence type="ECO:0000313" key="3">
    <source>
        <dbReference type="Proteomes" id="UP001054902"/>
    </source>
</evidence>
<name>A0AAD3H2Z0_9STRA</name>
<protein>
    <recommendedName>
        <fullName evidence="4">Fe2OG dioxygenase domain-containing protein</fullName>
    </recommendedName>
</protein>
<proteinExistence type="predicted"/>
<dbReference type="Gene3D" id="2.60.120.620">
    <property type="entry name" value="q2cbj1_9rhob like domain"/>
    <property type="match status" value="1"/>
</dbReference>
<organism evidence="2 3">
    <name type="scientific">Chaetoceros tenuissimus</name>
    <dbReference type="NCBI Taxonomy" id="426638"/>
    <lineage>
        <taxon>Eukaryota</taxon>
        <taxon>Sar</taxon>
        <taxon>Stramenopiles</taxon>
        <taxon>Ochrophyta</taxon>
        <taxon>Bacillariophyta</taxon>
        <taxon>Coscinodiscophyceae</taxon>
        <taxon>Chaetocerotophycidae</taxon>
        <taxon>Chaetocerotales</taxon>
        <taxon>Chaetocerotaceae</taxon>
        <taxon>Chaetoceros</taxon>
    </lineage>
</organism>
<comment type="caution">
    <text evidence="2">The sequence shown here is derived from an EMBL/GenBank/DDBJ whole genome shotgun (WGS) entry which is preliminary data.</text>
</comment>
<dbReference type="EMBL" id="BLLK01000027">
    <property type="protein sequence ID" value="GFH48168.1"/>
    <property type="molecule type" value="Genomic_DNA"/>
</dbReference>
<feature type="signal peptide" evidence="1">
    <location>
        <begin position="1"/>
        <end position="19"/>
    </location>
</feature>
<evidence type="ECO:0000313" key="2">
    <source>
        <dbReference type="EMBL" id="GFH48168.1"/>
    </source>
</evidence>
<keyword evidence="3" id="KW-1185">Reference proteome</keyword>
<evidence type="ECO:0000256" key="1">
    <source>
        <dbReference type="SAM" id="SignalP"/>
    </source>
</evidence>
<dbReference type="AlphaFoldDB" id="A0AAD3H2Z0"/>
<keyword evidence="1" id="KW-0732">Signal</keyword>
<dbReference type="Proteomes" id="UP001054902">
    <property type="component" value="Unassembled WGS sequence"/>
</dbReference>
<reference evidence="2 3" key="1">
    <citation type="journal article" date="2021" name="Sci. Rep.">
        <title>The genome of the diatom Chaetoceros tenuissimus carries an ancient integrated fragment of an extant virus.</title>
        <authorList>
            <person name="Hongo Y."/>
            <person name="Kimura K."/>
            <person name="Takaki Y."/>
            <person name="Yoshida Y."/>
            <person name="Baba S."/>
            <person name="Kobayashi G."/>
            <person name="Nagasaki K."/>
            <person name="Hano T."/>
            <person name="Tomaru Y."/>
        </authorList>
    </citation>
    <scope>NUCLEOTIDE SEQUENCE [LARGE SCALE GENOMIC DNA]</scope>
    <source>
        <strain evidence="2 3">NIES-3715</strain>
    </source>
</reference>
<sequence>MFLAVTFLVLLQQTVCVSGLASTNTASPTTSSFTNDDAASALRATEANTFKLDLDKAGLSLCHGILHASGCRQISDLRKLTPIQITAMGIDRFDSAVISRVIQEQKIIMHAQDNNDDYESTPVSLSTCVNGAFGNSRKQLSRFEVPKAQDFNFEVICSKNDIYKGRLFTVEQCAQLNRMSEYHAYKSIGTVNAGWTDQIYTLTAQHMACESIPGFISTTEEIFRQLLRELYPLFQGRVKRGSIEMETSGEPHLVKYNGKAKGTVLHTDNDDEYSANSITVNVLLSDNDDFGGGGTYISAIDKTIKLEQGEMLIHLGNLEHAGADITFGVRRLLVAFLACEW</sequence>
<feature type="chain" id="PRO_5042250454" description="Fe2OG dioxygenase domain-containing protein" evidence="1">
    <location>
        <begin position="20"/>
        <end position="341"/>
    </location>
</feature>
<evidence type="ECO:0008006" key="4">
    <source>
        <dbReference type="Google" id="ProtNLM"/>
    </source>
</evidence>